<comment type="caution">
    <text evidence="1">The sequence shown here is derived from an EMBL/GenBank/DDBJ whole genome shotgun (WGS) entry which is preliminary data.</text>
</comment>
<dbReference type="AlphaFoldDB" id="A0A2N6VL21"/>
<dbReference type="OrthoDB" id="9824375at2"/>
<name>A0A2N6VL21_9MICO</name>
<gene>
    <name evidence="1" type="ORF">CJ199_10770</name>
</gene>
<protein>
    <submittedName>
        <fullName evidence="1">Uncharacterized protein</fullName>
    </submittedName>
</protein>
<evidence type="ECO:0000313" key="2">
    <source>
        <dbReference type="Proteomes" id="UP000235598"/>
    </source>
</evidence>
<dbReference type="Proteomes" id="UP000235598">
    <property type="component" value="Unassembled WGS sequence"/>
</dbReference>
<dbReference type="RefSeq" id="WP_102239475.1">
    <property type="nucleotide sequence ID" value="NZ_PNHK01000004.1"/>
</dbReference>
<reference evidence="1 2" key="1">
    <citation type="submission" date="2017-09" db="EMBL/GenBank/DDBJ databases">
        <title>Bacterial strain isolated from the female urinary microbiota.</title>
        <authorList>
            <person name="Thomas-White K."/>
            <person name="Kumar N."/>
            <person name="Forster S."/>
            <person name="Putonti C."/>
            <person name="Lawley T."/>
            <person name="Wolfe A.J."/>
        </authorList>
    </citation>
    <scope>NUCLEOTIDE SEQUENCE [LARGE SCALE GENOMIC DNA]</scope>
    <source>
        <strain evidence="1 2">UMB1301</strain>
    </source>
</reference>
<organism evidence="1 2">
    <name type="scientific">Brevibacterium paucivorans</name>
    <dbReference type="NCBI Taxonomy" id="170994"/>
    <lineage>
        <taxon>Bacteria</taxon>
        <taxon>Bacillati</taxon>
        <taxon>Actinomycetota</taxon>
        <taxon>Actinomycetes</taxon>
        <taxon>Micrococcales</taxon>
        <taxon>Brevibacteriaceae</taxon>
        <taxon>Brevibacterium</taxon>
    </lineage>
</organism>
<proteinExistence type="predicted"/>
<dbReference type="EMBL" id="PNHK01000004">
    <property type="protein sequence ID" value="PMD04835.1"/>
    <property type="molecule type" value="Genomic_DNA"/>
</dbReference>
<evidence type="ECO:0000313" key="1">
    <source>
        <dbReference type="EMBL" id="PMD04835.1"/>
    </source>
</evidence>
<accession>A0A2N6VL21</accession>
<sequence length="186" mass="20262">MILGINTDVLEDFPDELTQCWPESMRPLDPESDGPREFHHDVVYGFLAVMNAAEIVAHVRFTGEYDFRCCGYISGSSCVALIQYAGGDCPECVEKRRLVVGDAIQAEQFPDLCSAIVPSKGHTNVTGLIRPGPAVLERAGQKIPWSDTPLVANGEAQALEFLVEAAVRAHMRNVGMYVDTVNHASA</sequence>